<feature type="compositionally biased region" description="Polar residues" evidence="1">
    <location>
        <begin position="137"/>
        <end position="148"/>
    </location>
</feature>
<dbReference type="AlphaFoldDB" id="A0A6H5FZV4"/>
<protein>
    <submittedName>
        <fullName evidence="2">Uncharacterized protein</fullName>
    </submittedName>
</protein>
<evidence type="ECO:0000313" key="2">
    <source>
        <dbReference type="EMBL" id="CAA9995434.1"/>
    </source>
</evidence>
<reference evidence="2 3" key="1">
    <citation type="submission" date="2020-02" db="EMBL/GenBank/DDBJ databases">
        <authorList>
            <person name="Ferguson B K."/>
        </authorList>
    </citation>
    <scope>NUCLEOTIDE SEQUENCE [LARGE SCALE GENOMIC DNA]</scope>
</reference>
<organism evidence="2 3">
    <name type="scientific">Nesidiocoris tenuis</name>
    <dbReference type="NCBI Taxonomy" id="355587"/>
    <lineage>
        <taxon>Eukaryota</taxon>
        <taxon>Metazoa</taxon>
        <taxon>Ecdysozoa</taxon>
        <taxon>Arthropoda</taxon>
        <taxon>Hexapoda</taxon>
        <taxon>Insecta</taxon>
        <taxon>Pterygota</taxon>
        <taxon>Neoptera</taxon>
        <taxon>Paraneoptera</taxon>
        <taxon>Hemiptera</taxon>
        <taxon>Heteroptera</taxon>
        <taxon>Panheteroptera</taxon>
        <taxon>Cimicomorpha</taxon>
        <taxon>Miridae</taxon>
        <taxon>Dicyphina</taxon>
        <taxon>Nesidiocoris</taxon>
    </lineage>
</organism>
<keyword evidence="3" id="KW-1185">Reference proteome</keyword>
<proteinExistence type="predicted"/>
<dbReference type="EMBL" id="CADCXU010003303">
    <property type="protein sequence ID" value="CAA9995434.1"/>
    <property type="molecule type" value="Genomic_DNA"/>
</dbReference>
<dbReference type="Proteomes" id="UP000479000">
    <property type="component" value="Unassembled WGS sequence"/>
</dbReference>
<feature type="region of interest" description="Disordered" evidence="1">
    <location>
        <begin position="120"/>
        <end position="193"/>
    </location>
</feature>
<evidence type="ECO:0000256" key="1">
    <source>
        <dbReference type="SAM" id="MobiDB-lite"/>
    </source>
</evidence>
<accession>A0A6H5FZV4</accession>
<name>A0A6H5FZV4_9HEMI</name>
<feature type="compositionally biased region" description="Basic and acidic residues" evidence="1">
    <location>
        <begin position="120"/>
        <end position="134"/>
    </location>
</feature>
<sequence>MRSMAIRLNGRCDQSVSLFGLEADNRVLWPAHVGNLPNKLATFRPITLLSQISDHSQATPGSPLIIEHAGSTLQNAAMMHYDANRYTVGSIPLQNYSQIISIDGANPDDGADSCIIREKRQSDGKRAAPEEMKKPHQSSQISGRQNMEQYGPAKETGSATAAGSPWHAAAAIAANVRPQRRKTPRPVQKNDKK</sequence>
<evidence type="ECO:0000313" key="3">
    <source>
        <dbReference type="Proteomes" id="UP000479000"/>
    </source>
</evidence>
<gene>
    <name evidence="2" type="ORF">NTEN_LOCUS2225</name>
</gene>